<feature type="compositionally biased region" description="Low complexity" evidence="7">
    <location>
        <begin position="657"/>
        <end position="675"/>
    </location>
</feature>
<feature type="compositionally biased region" description="Low complexity" evidence="7">
    <location>
        <begin position="627"/>
        <end position="645"/>
    </location>
</feature>
<feature type="region of interest" description="Disordered" evidence="7">
    <location>
        <begin position="1367"/>
        <end position="1402"/>
    </location>
</feature>
<evidence type="ECO:0000256" key="3">
    <source>
        <dbReference type="ARBA" id="ARBA00023015"/>
    </source>
</evidence>
<dbReference type="PANTHER" id="PTHR31845">
    <property type="entry name" value="FINGER DOMAIN PROTEIN, PUTATIVE-RELATED"/>
    <property type="match status" value="1"/>
</dbReference>
<dbReference type="Gene3D" id="4.10.240.10">
    <property type="entry name" value="Zn(2)-C6 fungal-type DNA-binding domain"/>
    <property type="match status" value="1"/>
</dbReference>
<evidence type="ECO:0000313" key="10">
    <source>
        <dbReference type="Proteomes" id="UP000245783"/>
    </source>
</evidence>
<feature type="region of interest" description="Disordered" evidence="7">
    <location>
        <begin position="466"/>
        <end position="492"/>
    </location>
</feature>
<keyword evidence="3" id="KW-0805">Transcription regulation</keyword>
<dbReference type="SUPFAM" id="SSF57701">
    <property type="entry name" value="Zn2/Cys6 DNA-binding domain"/>
    <property type="match status" value="1"/>
</dbReference>
<feature type="compositionally biased region" description="Basic and acidic residues" evidence="7">
    <location>
        <begin position="387"/>
        <end position="401"/>
    </location>
</feature>
<dbReference type="PANTHER" id="PTHR31845:SF19">
    <property type="entry name" value="TRANSCRIPTION FACTOR DOMAIN-CONTAINING PROTEIN"/>
    <property type="match status" value="1"/>
</dbReference>
<evidence type="ECO:0000256" key="7">
    <source>
        <dbReference type="SAM" id="MobiDB-lite"/>
    </source>
</evidence>
<proteinExistence type="predicted"/>
<dbReference type="GO" id="GO:0006351">
    <property type="term" value="P:DNA-templated transcription"/>
    <property type="evidence" value="ECO:0007669"/>
    <property type="project" value="InterPro"/>
</dbReference>
<feature type="compositionally biased region" description="Low complexity" evidence="7">
    <location>
        <begin position="9"/>
        <end position="24"/>
    </location>
</feature>
<feature type="domain" description="Zn(2)-C6 fungal-type" evidence="8">
    <location>
        <begin position="76"/>
        <end position="109"/>
    </location>
</feature>
<evidence type="ECO:0000256" key="2">
    <source>
        <dbReference type="ARBA" id="ARBA00022723"/>
    </source>
</evidence>
<keyword evidence="5" id="KW-0804">Transcription</keyword>
<keyword evidence="6" id="KW-0539">Nucleus</keyword>
<dbReference type="SMART" id="SM00906">
    <property type="entry name" value="Fungal_trans"/>
    <property type="match status" value="1"/>
</dbReference>
<accession>A0A316VU08</accession>
<dbReference type="SMART" id="SM00066">
    <property type="entry name" value="GAL4"/>
    <property type="match status" value="1"/>
</dbReference>
<dbReference type="GeneID" id="37033176"/>
<evidence type="ECO:0000256" key="4">
    <source>
        <dbReference type="ARBA" id="ARBA00023125"/>
    </source>
</evidence>
<feature type="compositionally biased region" description="Basic and acidic residues" evidence="7">
    <location>
        <begin position="149"/>
        <end position="160"/>
    </location>
</feature>
<dbReference type="InterPro" id="IPR001138">
    <property type="entry name" value="Zn2Cys6_DnaBD"/>
</dbReference>
<dbReference type="STRING" id="1522189.A0A316VU08"/>
<feature type="compositionally biased region" description="Basic residues" evidence="7">
    <location>
        <begin position="702"/>
        <end position="716"/>
    </location>
</feature>
<dbReference type="CDD" id="cd00067">
    <property type="entry name" value="GAL4"/>
    <property type="match status" value="1"/>
</dbReference>
<dbReference type="CDD" id="cd12148">
    <property type="entry name" value="fungal_TF_MHR"/>
    <property type="match status" value="1"/>
</dbReference>
<feature type="compositionally biased region" description="Polar residues" evidence="7">
    <location>
        <begin position="191"/>
        <end position="207"/>
    </location>
</feature>
<feature type="region of interest" description="Disordered" evidence="7">
    <location>
        <begin position="110"/>
        <end position="207"/>
    </location>
</feature>
<comment type="subcellular location">
    <subcellularLocation>
        <location evidence="1">Nucleus</location>
    </subcellularLocation>
</comment>
<dbReference type="GO" id="GO:0005634">
    <property type="term" value="C:nucleus"/>
    <property type="evidence" value="ECO:0007669"/>
    <property type="project" value="UniProtKB-SubCell"/>
</dbReference>
<evidence type="ECO:0000259" key="8">
    <source>
        <dbReference type="PROSITE" id="PS50048"/>
    </source>
</evidence>
<keyword evidence="4" id="KW-0238">DNA-binding</keyword>
<feature type="region of interest" description="Disordered" evidence="7">
    <location>
        <begin position="217"/>
        <end position="236"/>
    </location>
</feature>
<feature type="region of interest" description="Disordered" evidence="7">
    <location>
        <begin position="622"/>
        <end position="748"/>
    </location>
</feature>
<evidence type="ECO:0000256" key="1">
    <source>
        <dbReference type="ARBA" id="ARBA00004123"/>
    </source>
</evidence>
<dbReference type="GO" id="GO:0000981">
    <property type="term" value="F:DNA-binding transcription factor activity, RNA polymerase II-specific"/>
    <property type="evidence" value="ECO:0007669"/>
    <property type="project" value="InterPro"/>
</dbReference>
<evidence type="ECO:0000256" key="5">
    <source>
        <dbReference type="ARBA" id="ARBA00023163"/>
    </source>
</evidence>
<feature type="region of interest" description="Disordered" evidence="7">
    <location>
        <begin position="244"/>
        <end position="322"/>
    </location>
</feature>
<dbReference type="InterPro" id="IPR036864">
    <property type="entry name" value="Zn2-C6_fun-type_DNA-bd_sf"/>
</dbReference>
<dbReference type="EMBL" id="KZ819439">
    <property type="protein sequence ID" value="PWN39903.1"/>
    <property type="molecule type" value="Genomic_DNA"/>
</dbReference>
<reference evidence="9 10" key="1">
    <citation type="journal article" date="2018" name="Mol. Biol. Evol.">
        <title>Broad Genomic Sampling Reveals a Smut Pathogenic Ancestry of the Fungal Clade Ustilaginomycotina.</title>
        <authorList>
            <person name="Kijpornyongpan T."/>
            <person name="Mondo S.J."/>
            <person name="Barry K."/>
            <person name="Sandor L."/>
            <person name="Lee J."/>
            <person name="Lipzen A."/>
            <person name="Pangilinan J."/>
            <person name="LaButti K."/>
            <person name="Hainaut M."/>
            <person name="Henrissat B."/>
            <person name="Grigoriev I.V."/>
            <person name="Spatafora J.W."/>
            <person name="Aime M.C."/>
        </authorList>
    </citation>
    <scope>NUCLEOTIDE SEQUENCE [LARGE SCALE GENOMIC DNA]</scope>
    <source>
        <strain evidence="9 10">MCA 4658</strain>
    </source>
</reference>
<dbReference type="GO" id="GO:0000976">
    <property type="term" value="F:transcription cis-regulatory region binding"/>
    <property type="evidence" value="ECO:0007669"/>
    <property type="project" value="TreeGrafter"/>
</dbReference>
<gene>
    <name evidence="9" type="ORF">IE81DRAFT_250251</name>
</gene>
<dbReference type="InParanoid" id="A0A316VU08"/>
<dbReference type="OrthoDB" id="3163292at2759"/>
<evidence type="ECO:0000256" key="6">
    <source>
        <dbReference type="ARBA" id="ARBA00023242"/>
    </source>
</evidence>
<feature type="compositionally biased region" description="Low complexity" evidence="7">
    <location>
        <begin position="274"/>
        <end position="289"/>
    </location>
</feature>
<keyword evidence="10" id="KW-1185">Reference proteome</keyword>
<feature type="region of interest" description="Disordered" evidence="7">
    <location>
        <begin position="344"/>
        <end position="431"/>
    </location>
</feature>
<feature type="compositionally biased region" description="Polar residues" evidence="7">
    <location>
        <begin position="255"/>
        <end position="266"/>
    </location>
</feature>
<dbReference type="Pfam" id="PF00172">
    <property type="entry name" value="Zn_clus"/>
    <property type="match status" value="1"/>
</dbReference>
<dbReference type="GO" id="GO:0008270">
    <property type="term" value="F:zinc ion binding"/>
    <property type="evidence" value="ECO:0007669"/>
    <property type="project" value="InterPro"/>
</dbReference>
<dbReference type="Proteomes" id="UP000245783">
    <property type="component" value="Unassembled WGS sequence"/>
</dbReference>
<dbReference type="Pfam" id="PF04082">
    <property type="entry name" value="Fungal_trans"/>
    <property type="match status" value="1"/>
</dbReference>
<feature type="compositionally biased region" description="Basic and acidic residues" evidence="7">
    <location>
        <begin position="226"/>
        <end position="236"/>
    </location>
</feature>
<keyword evidence="2" id="KW-0479">Metal-binding</keyword>
<sequence length="1436" mass="152642">MSSHHQPLPAGGVSASSVSGWPSAHAGIESSHQQPNASRVDVGSSDAGSNLAAWERPRVRAEGPGGPEVKQGARIACLDCRLAKIRCSAPTDGIVPCKRCARHDRECVFEKHRRGRKPGRWNGAGPPASGHSHEAHYSGSASTSSSPVEFRRPRSEHHSEPSVMVPAPASQHYPTHHPGMDTVSSFGRPASQWSSNAPRNSNEYGRSQVAQAIPDVHSSHRTAHGSRSDGHAQHASEHFSMGSAVHESGAAGRSSVGTPGSASSYSPMIPNMRSASASATSQSSLRSAAWPGPISMPPPVRLHSANTLEHHTPGTASIPRSWNDFASPSRSLLSPGMSLAYGTPGSATGNVHPGSHLTTSAPHPAASPMAGTPKRKADEDAQSYIGDSHRFTNEDAKRPRASDPAVRSEPSESIPMETNSAASTSEEDDADEIDQLDEDALGEGADNEDVLQIPLRLLAHASEGMAATKAGEQKQSTGAATIGLVSPPRPRPRPSMLSHLVAAAGAHHPMRDRTLPRLPHVSTMAARSNIRTQMSPPAPRPSIIGRSRSYTAIEAASVQARLKQEAMMEAIQQAAAAERPQVLGTSPSPAPSNVIVGNLMGAVKDASNAIIDAGAYEYRGGKTRSKAGITGSATTPTSASGPDASQEPPEDLAGGHSETAAARSRSSRPVSSGRGPESESPAPPTGTSHTGSNTGSGSGGMRRPKSGVRALRRRSRAGMDDVELGSGAHIAGDTPALDGAAERSDELEAGASHPEYWMLSPFASKLDVEKGDPVDVGFATMSELRDLFDIFFNRINPLLNLLDPFLHSVSYTRSRSALLTTVIAAFAARLSDSQRDAELAVLMERHWRETLVPEVLLGGYKSVELSQAFLLLSLYGKPTQRLADDRSWQYLGYAIRTGTEIGINRRVAPSESLEDSEQLRRRIRNRWRTWMCLFISDRTLSAQTGRPFTISTDELISSVGTNFHRADWALPQDVSLVSLVQLRRLIAQHESAFNNFVTAALVAQGAPSAQGEEPDGRRRSGDVDLRELEAYRQQANSDLERWKEAWCVSAADEAHVQSLAMADFLVRWRPTAMLHYRHARLYLNSIVLQTFEQHSGEEYSIPTALDCWNNATALIDVLLDDITQEDLESSPNQTAIMATWTAMTALRLTKLDRVKHPWVDRYAIIDRAKRLAKALARAGRSPAHRNGAAGPYGSWLRSVLELYIPESERADHSAASPLLRTKPDIKMDASEEMSLNGDSTSPSASSALVGLALDDAAPDRSSSEPSVAASTAISEATLLAHAVPLLSSTNEMSVEGAITTAEPVSSQVKPSSGSVIGLTEAEHLFAAGLPLTHGSSSPANVASLSDKKPDVSDFARGAAIATMPPVAHGTIGSAMPSTTTTAAAAAPPPSGEHQPSSDPEHNIDMAFDYLTAFNSPSSGFPGGLWQPQSTWGGGMS</sequence>
<protein>
    <recommendedName>
        <fullName evidence="8">Zn(2)-C6 fungal-type domain-containing protein</fullName>
    </recommendedName>
</protein>
<dbReference type="InterPro" id="IPR007219">
    <property type="entry name" value="XnlR_reg_dom"/>
</dbReference>
<dbReference type="PROSITE" id="PS00463">
    <property type="entry name" value="ZN2_CY6_FUNGAL_1"/>
    <property type="match status" value="1"/>
</dbReference>
<dbReference type="RefSeq" id="XP_025367063.1">
    <property type="nucleotide sequence ID" value="XM_025511306.1"/>
</dbReference>
<organism evidence="9 10">
    <name type="scientific">Ceraceosorus guamensis</name>
    <dbReference type="NCBI Taxonomy" id="1522189"/>
    <lineage>
        <taxon>Eukaryota</taxon>
        <taxon>Fungi</taxon>
        <taxon>Dikarya</taxon>
        <taxon>Basidiomycota</taxon>
        <taxon>Ustilaginomycotina</taxon>
        <taxon>Exobasidiomycetes</taxon>
        <taxon>Ceraceosorales</taxon>
        <taxon>Ceraceosoraceae</taxon>
        <taxon>Ceraceosorus</taxon>
    </lineage>
</organism>
<dbReference type="InterPro" id="IPR051089">
    <property type="entry name" value="prtT"/>
</dbReference>
<dbReference type="PROSITE" id="PS50048">
    <property type="entry name" value="ZN2_CY6_FUNGAL_2"/>
    <property type="match status" value="1"/>
</dbReference>
<feature type="compositionally biased region" description="Low complexity" evidence="7">
    <location>
        <begin position="1373"/>
        <end position="1385"/>
    </location>
</feature>
<evidence type="ECO:0000313" key="9">
    <source>
        <dbReference type="EMBL" id="PWN39903.1"/>
    </source>
</evidence>
<feature type="region of interest" description="Disordered" evidence="7">
    <location>
        <begin position="1"/>
        <end position="70"/>
    </location>
</feature>
<name>A0A316VU08_9BASI</name>